<accession>A0A3P8TC83</accession>
<dbReference type="Ensembl" id="ENSAPET00000022834.1">
    <property type="protein sequence ID" value="ENSAPEP00000022246.1"/>
    <property type="gene ID" value="ENSAPEG00000015838.1"/>
</dbReference>
<dbReference type="GO" id="GO:0031175">
    <property type="term" value="P:neuron projection development"/>
    <property type="evidence" value="ECO:0007669"/>
    <property type="project" value="TreeGrafter"/>
</dbReference>
<reference evidence="3" key="2">
    <citation type="submission" date="2025-08" db="UniProtKB">
        <authorList>
            <consortium name="Ensembl"/>
        </authorList>
    </citation>
    <scope>IDENTIFICATION</scope>
</reference>
<dbReference type="GeneTree" id="ENSGT00610000086058"/>
<dbReference type="STRING" id="161767.ENSAPEP00000022246"/>
<evidence type="ECO:0000259" key="2">
    <source>
        <dbReference type="Pfam" id="PF19421"/>
    </source>
</evidence>
<dbReference type="AlphaFoldDB" id="A0A3P8TC83"/>
<protein>
    <recommendedName>
        <fullName evidence="2">Protein furry C-terminal domain-containing protein</fullName>
    </recommendedName>
</protein>
<dbReference type="PANTHER" id="PTHR12295:SF9">
    <property type="entry name" value="PROTEIN FURRY HOMOLOG-LIKE"/>
    <property type="match status" value="1"/>
</dbReference>
<feature type="region of interest" description="Disordered" evidence="1">
    <location>
        <begin position="1"/>
        <end position="105"/>
    </location>
</feature>
<dbReference type="GO" id="GO:0005938">
    <property type="term" value="C:cell cortex"/>
    <property type="evidence" value="ECO:0007669"/>
    <property type="project" value="TreeGrafter"/>
</dbReference>
<feature type="compositionally biased region" description="Pro residues" evidence="1">
    <location>
        <begin position="57"/>
        <end position="66"/>
    </location>
</feature>
<evidence type="ECO:0000313" key="3">
    <source>
        <dbReference type="Ensembl" id="ENSAPEP00000022246.1"/>
    </source>
</evidence>
<keyword evidence="4" id="KW-1185">Reference proteome</keyword>
<sequence length="490" mass="54434">MTAADELSSSVSEDTGFCSAPPLPSDPPELCDLPDSQDPQDPQDPQETQDPQEDLDPAPPPPPAIDTPPGSLCEEEPQTVLPLCLPMAPETKTDPGPDPDSTCGSMWEEDVTQALKELDERCEEEEADFSGMSSQDEGDADGFPEIQASPPPSPFLSAILAAFQPVAYDNEEDAWRCHVNQMLSDTDGSSAVYTFHVFSRLFQSIQRKFGSITHSSVRFLGERLQRMGNQFLSSLEVMTSRSQCPTVLLDAETLVSCGLLETLKFSVLELQEHLDTYNAKREAAELWLDNCRKTFGDKDSSQRPNTHAQELELCRRLYKLHFQLLLLFQAYCKLISRVDTIKREAEVTNMSEELTILENCLKEAEMGNDVQEDVCMSDNAQTNTETAIQSLIETLRARDFSSALTQVKIFRSLWPNDIFGNETDNAVQTLLHIYFRHQTLGQTGCLAVVGPSRDLSQASTRLMELNLQIREALSQAQACQPHTTMVSAGL</sequence>
<dbReference type="InterPro" id="IPR045842">
    <property type="entry name" value="Fry_C"/>
</dbReference>
<reference evidence="3 4" key="1">
    <citation type="submission" date="2018-03" db="EMBL/GenBank/DDBJ databases">
        <title>Finding Nemo's genes: A chromosome-scale reference assembly of the genome of the orange clownfish Amphiprion percula.</title>
        <authorList>
            <person name="Lehmann R."/>
        </authorList>
    </citation>
    <scope>NUCLEOTIDE SEQUENCE</scope>
</reference>
<dbReference type="OMA" id="NERPNTH"/>
<dbReference type="InterPro" id="IPR039867">
    <property type="entry name" value="Furry/Tao3/Mor2"/>
</dbReference>
<reference evidence="3" key="3">
    <citation type="submission" date="2025-09" db="UniProtKB">
        <authorList>
            <consortium name="Ensembl"/>
        </authorList>
    </citation>
    <scope>IDENTIFICATION</scope>
</reference>
<dbReference type="GO" id="GO:0030427">
    <property type="term" value="C:site of polarized growth"/>
    <property type="evidence" value="ECO:0007669"/>
    <property type="project" value="TreeGrafter"/>
</dbReference>
<dbReference type="Pfam" id="PF19421">
    <property type="entry name" value="Fry_C"/>
    <property type="match status" value="1"/>
</dbReference>
<feature type="compositionally biased region" description="Low complexity" evidence="1">
    <location>
        <begin position="33"/>
        <end position="49"/>
    </location>
</feature>
<evidence type="ECO:0000256" key="1">
    <source>
        <dbReference type="SAM" id="MobiDB-lite"/>
    </source>
</evidence>
<feature type="domain" description="Protein furry C-terminal" evidence="2">
    <location>
        <begin position="102"/>
        <end position="485"/>
    </location>
</feature>
<name>A0A3P8TC83_AMPPE</name>
<dbReference type="Proteomes" id="UP000265080">
    <property type="component" value="Chromosome 2"/>
</dbReference>
<dbReference type="PANTHER" id="PTHR12295">
    <property type="entry name" value="FURRY-RELATED"/>
    <property type="match status" value="1"/>
</dbReference>
<proteinExistence type="predicted"/>
<dbReference type="GO" id="GO:0000902">
    <property type="term" value="P:cell morphogenesis"/>
    <property type="evidence" value="ECO:0007669"/>
    <property type="project" value="InterPro"/>
</dbReference>
<organism evidence="3 4">
    <name type="scientific">Amphiprion percula</name>
    <name type="common">Orange clownfish</name>
    <name type="synonym">Lutjanus percula</name>
    <dbReference type="NCBI Taxonomy" id="161767"/>
    <lineage>
        <taxon>Eukaryota</taxon>
        <taxon>Metazoa</taxon>
        <taxon>Chordata</taxon>
        <taxon>Craniata</taxon>
        <taxon>Vertebrata</taxon>
        <taxon>Euteleostomi</taxon>
        <taxon>Actinopterygii</taxon>
        <taxon>Neopterygii</taxon>
        <taxon>Teleostei</taxon>
        <taxon>Neoteleostei</taxon>
        <taxon>Acanthomorphata</taxon>
        <taxon>Ovalentaria</taxon>
        <taxon>Pomacentridae</taxon>
        <taxon>Amphiprion</taxon>
    </lineage>
</organism>
<evidence type="ECO:0000313" key="4">
    <source>
        <dbReference type="Proteomes" id="UP000265080"/>
    </source>
</evidence>
<feature type="region of interest" description="Disordered" evidence="1">
    <location>
        <begin position="121"/>
        <end position="151"/>
    </location>
</feature>